<evidence type="ECO:0000256" key="3">
    <source>
        <dbReference type="SAM" id="SignalP"/>
    </source>
</evidence>
<keyword evidence="5" id="KW-1185">Reference proteome</keyword>
<dbReference type="RefSeq" id="WP_185664284.1">
    <property type="nucleotide sequence ID" value="NZ_JACLAW010000007.1"/>
</dbReference>
<dbReference type="AlphaFoldDB" id="A0A7X1FS61"/>
<dbReference type="InterPro" id="IPR011048">
    <property type="entry name" value="Haem_d1_sf"/>
</dbReference>
<accession>A0A7X1FS61</accession>
<dbReference type="Proteomes" id="UP000566813">
    <property type="component" value="Unassembled WGS sequence"/>
</dbReference>
<gene>
    <name evidence="4" type="ORF">H7F51_10620</name>
</gene>
<name>A0A7X1FS61_9SPHN</name>
<keyword evidence="3" id="KW-0732">Signal</keyword>
<organism evidence="4 5">
    <name type="scientific">Novosphingobium flavum</name>
    <dbReference type="NCBI Taxonomy" id="1778672"/>
    <lineage>
        <taxon>Bacteria</taxon>
        <taxon>Pseudomonadati</taxon>
        <taxon>Pseudomonadota</taxon>
        <taxon>Alphaproteobacteria</taxon>
        <taxon>Sphingomonadales</taxon>
        <taxon>Sphingomonadaceae</taxon>
        <taxon>Novosphingobium</taxon>
    </lineage>
</organism>
<dbReference type="InterPro" id="IPR050282">
    <property type="entry name" value="Cycloisomerase_2"/>
</dbReference>
<dbReference type="PANTHER" id="PTHR30344:SF1">
    <property type="entry name" value="6-PHOSPHOGLUCONOLACTONASE"/>
    <property type="match status" value="1"/>
</dbReference>
<evidence type="ECO:0000256" key="2">
    <source>
        <dbReference type="ARBA" id="ARBA00022526"/>
    </source>
</evidence>
<dbReference type="Gene3D" id="2.130.10.10">
    <property type="entry name" value="YVTN repeat-like/Quinoprotein amine dehydrogenase"/>
    <property type="match status" value="1"/>
</dbReference>
<dbReference type="EMBL" id="JACLAW010000007">
    <property type="protein sequence ID" value="MBC2665980.1"/>
    <property type="molecule type" value="Genomic_DNA"/>
</dbReference>
<dbReference type="InterPro" id="IPR019405">
    <property type="entry name" value="Lactonase_7-beta_prop"/>
</dbReference>
<keyword evidence="2" id="KW-0313">Glucose metabolism</keyword>
<comment type="caution">
    <text evidence="4">The sequence shown here is derived from an EMBL/GenBank/DDBJ whole genome shotgun (WGS) entry which is preliminary data.</text>
</comment>
<dbReference type="SUPFAM" id="SSF51004">
    <property type="entry name" value="C-terminal (heme d1) domain of cytochrome cd1-nitrite reductase"/>
    <property type="match status" value="1"/>
</dbReference>
<sequence length="387" mass="40355">MRLTASLARRALVASAASLIGLAAITGLPARAAAPAPAQRGELFYVGMQGDELRGVRLDPASGALSAVGTVDKVNRPFWMVRHPTLPILYTGADNGSGVVIAYRIDRATGALTRIGQAETGGGGTTNLWLDPVSRTLLAANYGGGSVASIRVKADGSLGERLSLVKNTGSGPTPRQASPHAHGVILAPGGRFALVSDLGADRVFVYPFDRKTGRLSEPAAGAAAHYVGAAGSGPRHLEASPNGRFVYLVNELTADIVAFAWNGVTGKLTPIEKVSTDAAGFTGVRSAAEIRFGPGGRFLYVANRSDGAMLVYRADPRTGKLTLLQRLSAEGPTPWAFDFDPTGRWLVVAQQGPEKLVVFKVDPRSGLLSPTGKSLPSPKPVAVTFVR</sequence>
<feature type="chain" id="PRO_5031423268" evidence="3">
    <location>
        <begin position="33"/>
        <end position="387"/>
    </location>
</feature>
<evidence type="ECO:0000313" key="5">
    <source>
        <dbReference type="Proteomes" id="UP000566813"/>
    </source>
</evidence>
<evidence type="ECO:0000256" key="1">
    <source>
        <dbReference type="ARBA" id="ARBA00005564"/>
    </source>
</evidence>
<dbReference type="GO" id="GO:0017057">
    <property type="term" value="F:6-phosphogluconolactonase activity"/>
    <property type="evidence" value="ECO:0007669"/>
    <property type="project" value="TreeGrafter"/>
</dbReference>
<keyword evidence="2" id="KW-0119">Carbohydrate metabolism</keyword>
<dbReference type="PANTHER" id="PTHR30344">
    <property type="entry name" value="6-PHOSPHOGLUCONOLACTONASE-RELATED"/>
    <property type="match status" value="1"/>
</dbReference>
<evidence type="ECO:0000313" key="4">
    <source>
        <dbReference type="EMBL" id="MBC2665980.1"/>
    </source>
</evidence>
<dbReference type="InterPro" id="IPR015943">
    <property type="entry name" value="WD40/YVTN_repeat-like_dom_sf"/>
</dbReference>
<dbReference type="PROSITE" id="PS51318">
    <property type="entry name" value="TAT"/>
    <property type="match status" value="1"/>
</dbReference>
<reference evidence="4 5" key="1">
    <citation type="submission" date="2020-08" db="EMBL/GenBank/DDBJ databases">
        <title>The genome sequence of type strain Novosphingobium flavum NBRC 111647.</title>
        <authorList>
            <person name="Liu Y."/>
        </authorList>
    </citation>
    <scope>NUCLEOTIDE SEQUENCE [LARGE SCALE GENOMIC DNA]</scope>
    <source>
        <strain evidence="4 5">NBRC 111647</strain>
    </source>
</reference>
<proteinExistence type="inferred from homology"/>
<dbReference type="Pfam" id="PF10282">
    <property type="entry name" value="Lactonase"/>
    <property type="match status" value="1"/>
</dbReference>
<comment type="similarity">
    <text evidence="1">Belongs to the cycloisomerase 2 family.</text>
</comment>
<dbReference type="InterPro" id="IPR006311">
    <property type="entry name" value="TAT_signal"/>
</dbReference>
<feature type="signal peptide" evidence="3">
    <location>
        <begin position="1"/>
        <end position="32"/>
    </location>
</feature>
<protein>
    <submittedName>
        <fullName evidence="4">Lactonase family protein</fullName>
    </submittedName>
</protein>
<dbReference type="GO" id="GO:0006006">
    <property type="term" value="P:glucose metabolic process"/>
    <property type="evidence" value="ECO:0007669"/>
    <property type="project" value="UniProtKB-KW"/>
</dbReference>